<accession>B4QNJ2</accession>
<keyword evidence="8" id="KW-0175">Coiled coil</keyword>
<dbReference type="SUPFAM" id="SSF47769">
    <property type="entry name" value="SAM/Pointed domain"/>
    <property type="match status" value="1"/>
</dbReference>
<feature type="compositionally biased region" description="Polar residues" evidence="16">
    <location>
        <begin position="371"/>
        <end position="385"/>
    </location>
</feature>
<evidence type="ECO:0000256" key="9">
    <source>
        <dbReference type="ARBA" id="ARBA00023203"/>
    </source>
</evidence>
<dbReference type="GO" id="GO:0031175">
    <property type="term" value="P:neuron projection development"/>
    <property type="evidence" value="ECO:0007669"/>
    <property type="project" value="TreeGrafter"/>
</dbReference>
<dbReference type="Pfam" id="PF00536">
    <property type="entry name" value="SAM_1"/>
    <property type="match status" value="1"/>
</dbReference>
<evidence type="ECO:0000259" key="18">
    <source>
        <dbReference type="PROSITE" id="PS50106"/>
    </source>
</evidence>
<dbReference type="InterPro" id="IPR013761">
    <property type="entry name" value="SAM/pointed_sf"/>
</dbReference>
<feature type="compositionally biased region" description="Basic and acidic residues" evidence="16">
    <location>
        <begin position="109"/>
        <end position="128"/>
    </location>
</feature>
<dbReference type="OrthoDB" id="62701at2759"/>
<evidence type="ECO:0000256" key="7">
    <source>
        <dbReference type="ARBA" id="ARBA00023018"/>
    </source>
</evidence>
<dbReference type="SMART" id="SM00228">
    <property type="entry name" value="PDZ"/>
    <property type="match status" value="1"/>
</dbReference>
<feature type="domain" description="PDZ" evidence="18">
    <location>
        <begin position="588"/>
        <end position="676"/>
    </location>
</feature>
<evidence type="ECO:0000313" key="20">
    <source>
        <dbReference type="Proteomes" id="UP000000304"/>
    </source>
</evidence>
<feature type="region of interest" description="Disordered" evidence="16">
    <location>
        <begin position="100"/>
        <end position="147"/>
    </location>
</feature>
<dbReference type="SUPFAM" id="SSF50156">
    <property type="entry name" value="PDZ domain-like"/>
    <property type="match status" value="1"/>
</dbReference>
<dbReference type="PANTHER" id="PTHR16154">
    <property type="entry name" value="NEURABIN"/>
    <property type="match status" value="1"/>
</dbReference>
<dbReference type="GO" id="GO:0014069">
    <property type="term" value="C:postsynaptic density"/>
    <property type="evidence" value="ECO:0007669"/>
    <property type="project" value="TreeGrafter"/>
</dbReference>
<comment type="subcellular location">
    <subcellularLocation>
        <location evidence="1">Cytoplasm</location>
        <location evidence="1">Cytoskeleton</location>
    </subcellularLocation>
    <subcellularLocation>
        <location evidence="11">Synapse</location>
    </subcellularLocation>
</comment>
<evidence type="ECO:0000256" key="6">
    <source>
        <dbReference type="ARBA" id="ARBA00022902"/>
    </source>
</evidence>
<keyword evidence="20" id="KW-1185">Reference proteome</keyword>
<keyword evidence="6" id="KW-0524">Neurogenesis</keyword>
<evidence type="ECO:0000256" key="10">
    <source>
        <dbReference type="ARBA" id="ARBA00023212"/>
    </source>
</evidence>
<feature type="region of interest" description="Disordered" evidence="16">
    <location>
        <begin position="281"/>
        <end position="503"/>
    </location>
</feature>
<evidence type="ECO:0000256" key="1">
    <source>
        <dbReference type="ARBA" id="ARBA00004245"/>
    </source>
</evidence>
<dbReference type="PANTHER" id="PTHR16154:SF6">
    <property type="entry name" value="SPINOPHILIN, ISOFORM J"/>
    <property type="match status" value="1"/>
</dbReference>
<dbReference type="SMR" id="B4QNJ2"/>
<dbReference type="InterPro" id="IPR001660">
    <property type="entry name" value="SAM"/>
</dbReference>
<dbReference type="Gene3D" id="2.30.42.10">
    <property type="match status" value="1"/>
</dbReference>
<dbReference type="FunFam" id="1.10.150.50:FF:000008">
    <property type="entry name" value="Neurabin-1 isoform 1-like protein"/>
    <property type="match status" value="1"/>
</dbReference>
<feature type="region of interest" description="Disordered" evidence="16">
    <location>
        <begin position="196"/>
        <end position="233"/>
    </location>
</feature>
<dbReference type="Pfam" id="PF00595">
    <property type="entry name" value="PDZ"/>
    <property type="match status" value="1"/>
</dbReference>
<protein>
    <recommendedName>
        <fullName evidence="12">Neurabin-1</fullName>
    </recommendedName>
    <alternativeName>
        <fullName evidence="14">Neurabin-I</fullName>
    </alternativeName>
    <alternativeName>
        <fullName evidence="13">Neural tissue-specific F-actin-binding protein I</fullName>
    </alternativeName>
    <alternativeName>
        <fullName evidence="15">Protein phosphatase 1 regulatory subunit 9A</fullName>
    </alternativeName>
</protein>
<dbReference type="InterPro" id="IPR040645">
    <property type="entry name" value="Neurabin-1/2_PDZ"/>
</dbReference>
<evidence type="ECO:0000256" key="11">
    <source>
        <dbReference type="ARBA" id="ARBA00034103"/>
    </source>
</evidence>
<keyword evidence="5" id="KW-0221">Differentiation</keyword>
<evidence type="ECO:0000256" key="2">
    <source>
        <dbReference type="ARBA" id="ARBA00022473"/>
    </source>
</evidence>
<feature type="compositionally biased region" description="Gly residues" evidence="16">
    <location>
        <begin position="436"/>
        <end position="450"/>
    </location>
</feature>
<evidence type="ECO:0000256" key="12">
    <source>
        <dbReference type="ARBA" id="ARBA00067399"/>
    </source>
</evidence>
<feature type="compositionally biased region" description="Low complexity" evidence="16">
    <location>
        <begin position="792"/>
        <end position="817"/>
    </location>
</feature>
<dbReference type="InterPro" id="IPR043446">
    <property type="entry name" value="Neurabin-like"/>
</dbReference>
<dbReference type="FunFam" id="2.30.42.10:FF:000010">
    <property type="entry name" value="Neurabin-1 isoform 1"/>
    <property type="match status" value="1"/>
</dbReference>
<keyword evidence="3" id="KW-0963">Cytoplasm</keyword>
<dbReference type="SMART" id="SM00454">
    <property type="entry name" value="SAM"/>
    <property type="match status" value="1"/>
</dbReference>
<keyword evidence="10" id="KW-0206">Cytoskeleton</keyword>
<feature type="compositionally biased region" description="Pro residues" evidence="16">
    <location>
        <begin position="285"/>
        <end position="299"/>
    </location>
</feature>
<evidence type="ECO:0000256" key="14">
    <source>
        <dbReference type="ARBA" id="ARBA00077125"/>
    </source>
</evidence>
<evidence type="ECO:0000256" key="3">
    <source>
        <dbReference type="ARBA" id="ARBA00022490"/>
    </source>
</evidence>
<gene>
    <name evidence="19" type="primary">Dsim\GD13386</name>
    <name evidence="19" type="ORF">Dsim_GD13386</name>
</gene>
<sequence>MTNVWSGASLIMEKPMHHAPAPVGKVSQIANIFQRKPIEIQPVEQLSAVAAAHAAAAAAAAAAHHAHVQGAPAVRTESHSARFNNARALFEKLGVESNSNVSSRLLRSGSREDNLCDGSDRSSSRSSDRSQSPPKRRTPFPSGVSLVHNNNNAAIVAQNGVPPEQRLSNSKFIVEPAAQVVPTSVVKYPQHNISRLKSEEPSPVPPPASGSVSALFASSGGDKPEKPERKFNSRELIEKQKKWTSHFTKTKTTRTHSDLNRCDIIRTVPGTGLIMDSEKVAKPAMEPPQPPPNASPNPPMRAQAPPEIKPRSGKIGSPVKSPPLPPIPAVKPKNVSPVKFNPDRVRQSPTKTADNSPPPPPAKSAAVLQRSLMQEQQELLRNSCDQGVAPIPPEKPRKKSVDLIEDTLPLTNCSTPSSCASPTSSYLMQPAKRGSLDGGSGNGQYPGNGLSGSTNSATSGSPVASASSGPSSPVHTEDEKQENESTEKSEMEYYHGGNYNSVPRRRRSENEAFWKTKSGLLDFDDDDCSYPPITVRKNPKVRFSSGPIHVYSTFSVNDYDRRNEDVDPVAASAEYELEKRVEKMHVFPVELMKGPEGLGLSIIGMGVGADAGLEKLGIFVKTITDNGAAARDGRIQVNDQIIEVDGKSLVGVTQAYAASVLRNTSGLVKFQIGRERDPENSEVAQLIRLSLQADREKEERLKRAKWVAWLKRRLFKILNERRLGDGSSRHSSDDYTEINKSQSAAAINCKTLINEIRQAVNEAQPKVPWQQQHHQQIQQQPSAHTTGPPSPTSMSSGCSSPGYSPSRTLDLSGSSSSFSDRKAMAAGYTYKGGPVHEWTKDQVGHWLMGIELERYIPVFKENNVEGGALLTLDSKDFKTLGVCGDDKHRLKKRLKDLKANIEKERKDMERERREREKAIRKAEKKAAKKK</sequence>
<reference evidence="19 20" key="1">
    <citation type="journal article" date="2007" name="Nature">
        <title>Evolution of genes and genomes on the Drosophila phylogeny.</title>
        <authorList>
            <consortium name="Drosophila 12 Genomes Consortium"/>
            <person name="Clark A.G."/>
            <person name="Eisen M.B."/>
            <person name="Smith D.R."/>
            <person name="Bergman C.M."/>
            <person name="Oliver B."/>
            <person name="Markow T.A."/>
            <person name="Kaufman T.C."/>
            <person name="Kellis M."/>
            <person name="Gelbart W."/>
            <person name="Iyer V.N."/>
            <person name="Pollard D.A."/>
            <person name="Sackton T.B."/>
            <person name="Larracuente A.M."/>
            <person name="Singh N.D."/>
            <person name="Abad J.P."/>
            <person name="Abt D.N."/>
            <person name="Adryan B."/>
            <person name="Aguade M."/>
            <person name="Akashi H."/>
            <person name="Anderson W.W."/>
            <person name="Aquadro C.F."/>
            <person name="Ardell D.H."/>
            <person name="Arguello R."/>
            <person name="Artieri C.G."/>
            <person name="Barbash D.A."/>
            <person name="Barker D."/>
            <person name="Barsanti P."/>
            <person name="Batterham P."/>
            <person name="Batzoglou S."/>
            <person name="Begun D."/>
            <person name="Bhutkar A."/>
            <person name="Blanco E."/>
            <person name="Bosak S.A."/>
            <person name="Bradley R.K."/>
            <person name="Brand A.D."/>
            <person name="Brent M.R."/>
            <person name="Brooks A.N."/>
            <person name="Brown R.H."/>
            <person name="Butlin R.K."/>
            <person name="Caggese C."/>
            <person name="Calvi B.R."/>
            <person name="Bernardo de Carvalho A."/>
            <person name="Caspi A."/>
            <person name="Castrezana S."/>
            <person name="Celniker S.E."/>
            <person name="Chang J.L."/>
            <person name="Chapple C."/>
            <person name="Chatterji S."/>
            <person name="Chinwalla A."/>
            <person name="Civetta A."/>
            <person name="Clifton S.W."/>
            <person name="Comeron J.M."/>
            <person name="Costello J.C."/>
            <person name="Coyne J.A."/>
            <person name="Daub J."/>
            <person name="David R.G."/>
            <person name="Delcher A.L."/>
            <person name="Delehaunty K."/>
            <person name="Do C.B."/>
            <person name="Ebling H."/>
            <person name="Edwards K."/>
            <person name="Eickbush T."/>
            <person name="Evans J.D."/>
            <person name="Filipski A."/>
            <person name="Findeiss S."/>
            <person name="Freyhult E."/>
            <person name="Fulton L."/>
            <person name="Fulton R."/>
            <person name="Garcia A.C."/>
            <person name="Gardiner A."/>
            <person name="Garfield D.A."/>
            <person name="Garvin B.E."/>
            <person name="Gibson G."/>
            <person name="Gilbert D."/>
            <person name="Gnerre S."/>
            <person name="Godfrey J."/>
            <person name="Good R."/>
            <person name="Gotea V."/>
            <person name="Gravely B."/>
            <person name="Greenberg A.J."/>
            <person name="Griffiths-Jones S."/>
            <person name="Gross S."/>
            <person name="Guigo R."/>
            <person name="Gustafson E.A."/>
            <person name="Haerty W."/>
            <person name="Hahn M.W."/>
            <person name="Halligan D.L."/>
            <person name="Halpern A.L."/>
            <person name="Halter G.M."/>
            <person name="Han M.V."/>
            <person name="Heger A."/>
            <person name="Hillier L."/>
            <person name="Hinrichs A.S."/>
            <person name="Holmes I."/>
            <person name="Hoskins R.A."/>
            <person name="Hubisz M.J."/>
            <person name="Hultmark D."/>
            <person name="Huntley M.A."/>
            <person name="Jaffe D.B."/>
            <person name="Jagadeeshan S."/>
            <person name="Jeck W.R."/>
            <person name="Johnson J."/>
            <person name="Jones C.D."/>
            <person name="Jordan W.C."/>
            <person name="Karpen G.H."/>
            <person name="Kataoka E."/>
            <person name="Keightley P.D."/>
            <person name="Kheradpour P."/>
            <person name="Kirkness E.F."/>
            <person name="Koerich L.B."/>
            <person name="Kristiansen K."/>
            <person name="Kudrna D."/>
            <person name="Kulathinal R.J."/>
            <person name="Kumar S."/>
            <person name="Kwok R."/>
            <person name="Lander E."/>
            <person name="Langley C.H."/>
            <person name="Lapoint R."/>
            <person name="Lazzaro B.P."/>
            <person name="Lee S.J."/>
            <person name="Levesque L."/>
            <person name="Li R."/>
            <person name="Lin C.F."/>
            <person name="Lin M.F."/>
            <person name="Lindblad-Toh K."/>
            <person name="Llopart A."/>
            <person name="Long M."/>
            <person name="Low L."/>
            <person name="Lozovsky E."/>
            <person name="Lu J."/>
            <person name="Luo M."/>
            <person name="Machado C.A."/>
            <person name="Makalowski W."/>
            <person name="Marzo M."/>
            <person name="Matsuda M."/>
            <person name="Matzkin L."/>
            <person name="McAllister B."/>
            <person name="McBride C.S."/>
            <person name="McKernan B."/>
            <person name="McKernan K."/>
            <person name="Mendez-Lago M."/>
            <person name="Minx P."/>
            <person name="Mollenhauer M.U."/>
            <person name="Montooth K."/>
            <person name="Mount S.M."/>
            <person name="Mu X."/>
            <person name="Myers E."/>
            <person name="Negre B."/>
            <person name="Newfeld S."/>
            <person name="Nielsen R."/>
            <person name="Noor M.A."/>
            <person name="O'Grady P."/>
            <person name="Pachter L."/>
            <person name="Papaceit M."/>
            <person name="Parisi M.J."/>
            <person name="Parisi M."/>
            <person name="Parts L."/>
            <person name="Pedersen J.S."/>
            <person name="Pesole G."/>
            <person name="Phillippy A.M."/>
            <person name="Ponting C.P."/>
            <person name="Pop M."/>
            <person name="Porcelli D."/>
            <person name="Powell J.R."/>
            <person name="Prohaska S."/>
            <person name="Pruitt K."/>
            <person name="Puig M."/>
            <person name="Quesneville H."/>
            <person name="Ram K.R."/>
            <person name="Rand D."/>
            <person name="Rasmussen M.D."/>
            <person name="Reed L.K."/>
            <person name="Reenan R."/>
            <person name="Reily A."/>
            <person name="Remington K.A."/>
            <person name="Rieger T.T."/>
            <person name="Ritchie M.G."/>
            <person name="Robin C."/>
            <person name="Rogers Y.H."/>
            <person name="Rohde C."/>
            <person name="Rozas J."/>
            <person name="Rubenfield M.J."/>
            <person name="Ruiz A."/>
            <person name="Russo S."/>
            <person name="Salzberg S.L."/>
            <person name="Sanchez-Gracia A."/>
            <person name="Saranga D.J."/>
            <person name="Sato H."/>
            <person name="Schaeffer S.W."/>
            <person name="Schatz M.C."/>
            <person name="Schlenke T."/>
            <person name="Schwartz R."/>
            <person name="Segarra C."/>
            <person name="Singh R.S."/>
            <person name="Sirot L."/>
            <person name="Sirota M."/>
            <person name="Sisneros N.B."/>
            <person name="Smith C.D."/>
            <person name="Smith T.F."/>
            <person name="Spieth J."/>
            <person name="Stage D.E."/>
            <person name="Stark A."/>
            <person name="Stephan W."/>
            <person name="Strausberg R.L."/>
            <person name="Strempel S."/>
            <person name="Sturgill D."/>
            <person name="Sutton G."/>
            <person name="Sutton G.G."/>
            <person name="Tao W."/>
            <person name="Teichmann S."/>
            <person name="Tobari Y.N."/>
            <person name="Tomimura Y."/>
            <person name="Tsolas J.M."/>
            <person name="Valente V.L."/>
            <person name="Venter E."/>
            <person name="Venter J.C."/>
            <person name="Vicario S."/>
            <person name="Vieira F.G."/>
            <person name="Vilella A.J."/>
            <person name="Villasante A."/>
            <person name="Walenz B."/>
            <person name="Wang J."/>
            <person name="Wasserman M."/>
            <person name="Watts T."/>
            <person name="Wilson D."/>
            <person name="Wilson R.K."/>
            <person name="Wing R.A."/>
            <person name="Wolfner M.F."/>
            <person name="Wong A."/>
            <person name="Wong G.K."/>
            <person name="Wu C.I."/>
            <person name="Wu G."/>
            <person name="Yamamoto D."/>
            <person name="Yang H.P."/>
            <person name="Yang S.P."/>
            <person name="Yorke J.A."/>
            <person name="Yoshida K."/>
            <person name="Zdobnov E."/>
            <person name="Zhang P."/>
            <person name="Zhang Y."/>
            <person name="Zimin A.V."/>
            <person name="Baldwin J."/>
            <person name="Abdouelleil A."/>
            <person name="Abdulkadir J."/>
            <person name="Abebe A."/>
            <person name="Abera B."/>
            <person name="Abreu J."/>
            <person name="Acer S.C."/>
            <person name="Aftuck L."/>
            <person name="Alexander A."/>
            <person name="An P."/>
            <person name="Anderson E."/>
            <person name="Anderson S."/>
            <person name="Arachi H."/>
            <person name="Azer M."/>
            <person name="Bachantsang P."/>
            <person name="Barry A."/>
            <person name="Bayul T."/>
            <person name="Berlin A."/>
            <person name="Bessette D."/>
            <person name="Bloom T."/>
            <person name="Blye J."/>
            <person name="Boguslavskiy L."/>
            <person name="Bonnet C."/>
            <person name="Boukhgalter B."/>
            <person name="Bourzgui I."/>
            <person name="Brown A."/>
            <person name="Cahill P."/>
            <person name="Channer S."/>
            <person name="Cheshatsang Y."/>
            <person name="Chuda L."/>
            <person name="Citroen M."/>
            <person name="Collymore A."/>
            <person name="Cooke P."/>
            <person name="Costello M."/>
            <person name="D'Aco K."/>
            <person name="Daza R."/>
            <person name="De Haan G."/>
            <person name="DeGray S."/>
            <person name="DeMaso C."/>
            <person name="Dhargay N."/>
            <person name="Dooley K."/>
            <person name="Dooley E."/>
            <person name="Doricent M."/>
            <person name="Dorje P."/>
            <person name="Dorjee K."/>
            <person name="Dupes A."/>
            <person name="Elong R."/>
            <person name="Falk J."/>
            <person name="Farina A."/>
            <person name="Faro S."/>
            <person name="Ferguson D."/>
            <person name="Fisher S."/>
            <person name="Foley C.D."/>
            <person name="Franke A."/>
            <person name="Friedrich D."/>
            <person name="Gadbois L."/>
            <person name="Gearin G."/>
            <person name="Gearin C.R."/>
            <person name="Giannoukos G."/>
            <person name="Goode T."/>
            <person name="Graham J."/>
            <person name="Grandbois E."/>
            <person name="Grewal S."/>
            <person name="Gyaltsen K."/>
            <person name="Hafez N."/>
            <person name="Hagos B."/>
            <person name="Hall J."/>
            <person name="Henson C."/>
            <person name="Hollinger A."/>
            <person name="Honan T."/>
            <person name="Huard M.D."/>
            <person name="Hughes L."/>
            <person name="Hurhula B."/>
            <person name="Husby M.E."/>
            <person name="Kamat A."/>
            <person name="Kanga B."/>
            <person name="Kashin S."/>
            <person name="Khazanovich D."/>
            <person name="Kisner P."/>
            <person name="Lance K."/>
            <person name="Lara M."/>
            <person name="Lee W."/>
            <person name="Lennon N."/>
            <person name="Letendre F."/>
            <person name="LeVine R."/>
            <person name="Lipovsky A."/>
            <person name="Liu X."/>
            <person name="Liu J."/>
            <person name="Liu S."/>
            <person name="Lokyitsang T."/>
            <person name="Lokyitsang Y."/>
            <person name="Lubonja R."/>
            <person name="Lui A."/>
            <person name="MacDonald P."/>
            <person name="Magnisalis V."/>
            <person name="Maru K."/>
            <person name="Matthews C."/>
            <person name="McCusker W."/>
            <person name="McDonough S."/>
            <person name="Mehta T."/>
            <person name="Meldrim J."/>
            <person name="Meneus L."/>
            <person name="Mihai O."/>
            <person name="Mihalev A."/>
            <person name="Mihova T."/>
            <person name="Mittelman R."/>
            <person name="Mlenga V."/>
            <person name="Montmayeur A."/>
            <person name="Mulrain L."/>
            <person name="Navidi A."/>
            <person name="Naylor J."/>
            <person name="Negash T."/>
            <person name="Nguyen T."/>
            <person name="Nguyen N."/>
            <person name="Nicol R."/>
            <person name="Norbu C."/>
            <person name="Norbu N."/>
            <person name="Novod N."/>
            <person name="O'Neill B."/>
            <person name="Osman S."/>
            <person name="Markiewicz E."/>
            <person name="Oyono O.L."/>
            <person name="Patti C."/>
            <person name="Phunkhang P."/>
            <person name="Pierre F."/>
            <person name="Priest M."/>
            <person name="Raghuraman S."/>
            <person name="Rege F."/>
            <person name="Reyes R."/>
            <person name="Rise C."/>
            <person name="Rogov P."/>
            <person name="Ross K."/>
            <person name="Ryan E."/>
            <person name="Settipalli S."/>
            <person name="Shea T."/>
            <person name="Sherpa N."/>
            <person name="Shi L."/>
            <person name="Shih D."/>
            <person name="Sparrow T."/>
            <person name="Spaulding J."/>
            <person name="Stalker J."/>
            <person name="Stange-Thomann N."/>
            <person name="Stavropoulos S."/>
            <person name="Stone C."/>
            <person name="Strader C."/>
            <person name="Tesfaye S."/>
            <person name="Thomson T."/>
            <person name="Thoulutsang Y."/>
            <person name="Thoulutsang D."/>
            <person name="Topham K."/>
            <person name="Topping I."/>
            <person name="Tsamla T."/>
            <person name="Vassiliev H."/>
            <person name="Vo A."/>
            <person name="Wangchuk T."/>
            <person name="Wangdi T."/>
            <person name="Weiand M."/>
            <person name="Wilkinson J."/>
            <person name="Wilson A."/>
            <person name="Yadav S."/>
            <person name="Young G."/>
            <person name="Yu Q."/>
            <person name="Zembek L."/>
            <person name="Zhong D."/>
            <person name="Zimmer A."/>
            <person name="Zwirko Z."/>
            <person name="Jaffe D.B."/>
            <person name="Alvarez P."/>
            <person name="Brockman W."/>
            <person name="Butler J."/>
            <person name="Chin C."/>
            <person name="Gnerre S."/>
            <person name="Grabherr M."/>
            <person name="Kleber M."/>
            <person name="Mauceli E."/>
            <person name="MacCallum I."/>
        </authorList>
    </citation>
    <scope>NUCLEOTIDE SEQUENCE [LARGE SCALE GENOMIC DNA]</scope>
    <source>
        <strain evidence="20">white501</strain>
    </source>
</reference>
<dbReference type="GO" id="GO:0007015">
    <property type="term" value="P:actin filament organization"/>
    <property type="evidence" value="ECO:0007669"/>
    <property type="project" value="TreeGrafter"/>
</dbReference>
<keyword evidence="2" id="KW-0217">Developmental protein</keyword>
<proteinExistence type="predicted"/>
<feature type="compositionally biased region" description="Low complexity" evidence="16">
    <location>
        <begin position="413"/>
        <end position="425"/>
    </location>
</feature>
<evidence type="ECO:0000256" key="8">
    <source>
        <dbReference type="ARBA" id="ARBA00023054"/>
    </source>
</evidence>
<dbReference type="InterPro" id="IPR001478">
    <property type="entry name" value="PDZ"/>
</dbReference>
<dbReference type="PROSITE" id="PS50105">
    <property type="entry name" value="SAM_DOMAIN"/>
    <property type="match status" value="1"/>
</dbReference>
<evidence type="ECO:0000256" key="13">
    <source>
        <dbReference type="ARBA" id="ARBA00076637"/>
    </source>
</evidence>
<dbReference type="GO" id="GO:0015629">
    <property type="term" value="C:actin cytoskeleton"/>
    <property type="evidence" value="ECO:0007669"/>
    <property type="project" value="TreeGrafter"/>
</dbReference>
<feature type="compositionally biased region" description="Low complexity" evidence="16">
    <location>
        <begin position="770"/>
        <end position="780"/>
    </location>
</feature>
<feature type="compositionally biased region" description="Basic and acidic residues" evidence="16">
    <location>
        <begin position="475"/>
        <end position="493"/>
    </location>
</feature>
<evidence type="ECO:0000313" key="19">
    <source>
        <dbReference type="EMBL" id="EDX08955.1"/>
    </source>
</evidence>
<dbReference type="PROSITE" id="PS50106">
    <property type="entry name" value="PDZ"/>
    <property type="match status" value="1"/>
</dbReference>
<dbReference type="CDD" id="cd06790">
    <property type="entry name" value="PDZ_neurabin-like"/>
    <property type="match status" value="1"/>
</dbReference>
<dbReference type="STRING" id="7240.B4QNJ2"/>
<feature type="compositionally biased region" description="Low complexity" evidence="16">
    <location>
        <begin position="456"/>
        <end position="474"/>
    </location>
</feature>
<dbReference type="AlphaFoldDB" id="B4QNJ2"/>
<dbReference type="Proteomes" id="UP000000304">
    <property type="component" value="Chromosome 3L"/>
</dbReference>
<dbReference type="InterPro" id="IPR036034">
    <property type="entry name" value="PDZ_sf"/>
</dbReference>
<dbReference type="PhylomeDB" id="B4QNJ2"/>
<evidence type="ECO:0000256" key="4">
    <source>
        <dbReference type="ARBA" id="ARBA00022553"/>
    </source>
</evidence>
<feature type="region of interest" description="Disordered" evidence="16">
    <location>
        <begin position="764"/>
        <end position="817"/>
    </location>
</feature>
<dbReference type="HOGENOM" id="CLU_314555_0_0_1"/>
<feature type="region of interest" description="Disordered" evidence="16">
    <location>
        <begin position="901"/>
        <end position="930"/>
    </location>
</feature>
<evidence type="ECO:0000256" key="15">
    <source>
        <dbReference type="ARBA" id="ARBA00082439"/>
    </source>
</evidence>
<feature type="domain" description="SAM" evidence="17">
    <location>
        <begin position="838"/>
        <end position="882"/>
    </location>
</feature>
<organism evidence="19 20">
    <name type="scientific">Drosophila simulans</name>
    <name type="common">Fruit fly</name>
    <dbReference type="NCBI Taxonomy" id="7240"/>
    <lineage>
        <taxon>Eukaryota</taxon>
        <taxon>Metazoa</taxon>
        <taxon>Ecdysozoa</taxon>
        <taxon>Arthropoda</taxon>
        <taxon>Hexapoda</taxon>
        <taxon>Insecta</taxon>
        <taxon>Pterygota</taxon>
        <taxon>Neoptera</taxon>
        <taxon>Endopterygota</taxon>
        <taxon>Diptera</taxon>
        <taxon>Brachycera</taxon>
        <taxon>Muscomorpha</taxon>
        <taxon>Ephydroidea</taxon>
        <taxon>Drosophilidae</taxon>
        <taxon>Drosophila</taxon>
        <taxon>Sophophora</taxon>
    </lineage>
</organism>
<dbReference type="EMBL" id="CM000363">
    <property type="protein sequence ID" value="EDX08955.1"/>
    <property type="molecule type" value="Genomic_DNA"/>
</dbReference>
<evidence type="ECO:0000259" key="17">
    <source>
        <dbReference type="PROSITE" id="PS50105"/>
    </source>
</evidence>
<name>B4QNJ2_DROSI</name>
<feature type="compositionally biased region" description="Pro residues" evidence="16">
    <location>
        <begin position="320"/>
        <end position="329"/>
    </location>
</feature>
<feature type="compositionally biased region" description="Basic and acidic residues" evidence="16">
    <location>
        <begin position="222"/>
        <end position="233"/>
    </location>
</feature>
<dbReference type="Pfam" id="PF17817">
    <property type="entry name" value="PDZ_5"/>
    <property type="match status" value="1"/>
</dbReference>
<dbReference type="GO" id="GO:0019722">
    <property type="term" value="P:calcium-mediated signaling"/>
    <property type="evidence" value="ECO:0007669"/>
    <property type="project" value="TreeGrafter"/>
</dbReference>
<dbReference type="GO" id="GO:0030425">
    <property type="term" value="C:dendrite"/>
    <property type="evidence" value="ECO:0007669"/>
    <property type="project" value="TreeGrafter"/>
</dbReference>
<keyword evidence="4" id="KW-0597">Phosphoprotein</keyword>
<dbReference type="CDD" id="cd09512">
    <property type="entry name" value="SAM_Neurabin-like"/>
    <property type="match status" value="1"/>
</dbReference>
<dbReference type="GO" id="GO:0005737">
    <property type="term" value="C:cytoplasm"/>
    <property type="evidence" value="ECO:0007669"/>
    <property type="project" value="TreeGrafter"/>
</dbReference>
<evidence type="ECO:0000256" key="5">
    <source>
        <dbReference type="ARBA" id="ARBA00022782"/>
    </source>
</evidence>
<dbReference type="Gene3D" id="1.10.150.50">
    <property type="entry name" value="Transcription Factor, Ets-1"/>
    <property type="match status" value="1"/>
</dbReference>
<keyword evidence="9" id="KW-0009">Actin-binding</keyword>
<keyword evidence="7" id="KW-0770">Synapse</keyword>
<evidence type="ECO:0000256" key="16">
    <source>
        <dbReference type="SAM" id="MobiDB-lite"/>
    </source>
</evidence>
<dbReference type="GO" id="GO:0051015">
    <property type="term" value="F:actin filament binding"/>
    <property type="evidence" value="ECO:0007669"/>
    <property type="project" value="TreeGrafter"/>
</dbReference>